<dbReference type="GO" id="GO:0004821">
    <property type="term" value="F:histidine-tRNA ligase activity"/>
    <property type="evidence" value="ECO:0007669"/>
    <property type="project" value="UniProtKB-UniRule"/>
</dbReference>
<dbReference type="CDD" id="cd00859">
    <property type="entry name" value="HisRS_anticodon"/>
    <property type="match status" value="1"/>
</dbReference>
<evidence type="ECO:0000256" key="4">
    <source>
        <dbReference type="ARBA" id="ARBA00022490"/>
    </source>
</evidence>
<evidence type="ECO:0000259" key="13">
    <source>
        <dbReference type="PROSITE" id="PS50862"/>
    </source>
</evidence>
<comment type="subunit">
    <text evidence="3 11">Homodimer.</text>
</comment>
<feature type="binding site" evidence="12">
    <location>
        <position position="245"/>
    </location>
    <ligand>
        <name>L-histidine</name>
        <dbReference type="ChEBI" id="CHEBI:57595"/>
    </ligand>
</feature>
<dbReference type="InterPro" id="IPR015807">
    <property type="entry name" value="His-tRNA-ligase"/>
</dbReference>
<dbReference type="PIRSF" id="PIRSF001549">
    <property type="entry name" value="His-tRNA_synth"/>
    <property type="match status" value="1"/>
</dbReference>
<keyword evidence="4 11" id="KW-0963">Cytoplasm</keyword>
<dbReference type="PANTHER" id="PTHR43707">
    <property type="entry name" value="HISTIDYL-TRNA SYNTHETASE"/>
    <property type="match status" value="1"/>
</dbReference>
<accession>A0LDN2</accession>
<dbReference type="Proteomes" id="UP000002586">
    <property type="component" value="Chromosome"/>
</dbReference>
<evidence type="ECO:0000256" key="7">
    <source>
        <dbReference type="ARBA" id="ARBA00022840"/>
    </source>
</evidence>
<feature type="binding site" evidence="12">
    <location>
        <begin position="249"/>
        <end position="250"/>
    </location>
    <ligand>
        <name>L-histidine</name>
        <dbReference type="ChEBI" id="CHEBI:57595"/>
    </ligand>
</feature>
<evidence type="ECO:0000256" key="1">
    <source>
        <dbReference type="ARBA" id="ARBA00004496"/>
    </source>
</evidence>
<feature type="binding site" evidence="12">
    <location>
        <position position="99"/>
    </location>
    <ligand>
        <name>L-histidine</name>
        <dbReference type="ChEBI" id="CHEBI:57595"/>
    </ligand>
</feature>
<dbReference type="InterPro" id="IPR036621">
    <property type="entry name" value="Anticodon-bd_dom_sf"/>
</dbReference>
<keyword evidence="15" id="KW-1185">Reference proteome</keyword>
<dbReference type="STRING" id="156889.Mmc1_3590"/>
<organism evidence="14 15">
    <name type="scientific">Magnetococcus marinus (strain ATCC BAA-1437 / JCM 17883 / MC-1)</name>
    <dbReference type="NCBI Taxonomy" id="156889"/>
    <lineage>
        <taxon>Bacteria</taxon>
        <taxon>Pseudomonadati</taxon>
        <taxon>Pseudomonadota</taxon>
        <taxon>Magnetococcia</taxon>
        <taxon>Magnetococcales</taxon>
        <taxon>Magnetococcaceae</taxon>
        <taxon>Magnetococcus</taxon>
    </lineage>
</organism>
<reference evidence="14 15" key="2">
    <citation type="journal article" date="2012" name="Int. J. Syst. Evol. Microbiol.">
        <title>Magnetococcus marinus gen. nov., sp. nov., a marine, magnetotactic bacterium that represents a novel lineage (Magnetococcaceae fam. nov.; Magnetococcales ord. nov.) at the base of the Alphaproteobacteria.</title>
        <authorList>
            <person name="Bazylinski D.A."/>
            <person name="Williams T.J."/>
            <person name="Lefevre C.T."/>
            <person name="Berg R.J."/>
            <person name="Zhang C.L."/>
            <person name="Bowser S.S."/>
            <person name="Dean A.J."/>
            <person name="Beveridge T.J."/>
        </authorList>
    </citation>
    <scope>NUCLEOTIDE SEQUENCE [LARGE SCALE GENOMIC DNA]</scope>
    <source>
        <strain evidence="15">ATCC BAA-1437 / JCM 17883 / MC-1</strain>
    </source>
</reference>
<dbReference type="Pfam" id="PF03129">
    <property type="entry name" value="HGTP_anticodon"/>
    <property type="match status" value="1"/>
</dbReference>
<dbReference type="Gene3D" id="3.30.930.10">
    <property type="entry name" value="Bira Bifunctional Protein, Domain 2"/>
    <property type="match status" value="1"/>
</dbReference>
<keyword evidence="8 11" id="KW-0648">Protein biosynthesis</keyword>
<dbReference type="InterPro" id="IPR041715">
    <property type="entry name" value="HisRS-like_core"/>
</dbReference>
<protein>
    <recommendedName>
        <fullName evidence="11">Histidine--tRNA ligase</fullName>
        <ecNumber evidence="11">6.1.1.21</ecNumber>
    </recommendedName>
    <alternativeName>
        <fullName evidence="11">Histidyl-tRNA synthetase</fullName>
        <shortName evidence="11">HisRS</shortName>
    </alternativeName>
</protein>
<dbReference type="SUPFAM" id="SSF55681">
    <property type="entry name" value="Class II aaRS and biotin synthetases"/>
    <property type="match status" value="1"/>
</dbReference>
<dbReference type="GO" id="GO:0005737">
    <property type="term" value="C:cytoplasm"/>
    <property type="evidence" value="ECO:0007669"/>
    <property type="project" value="UniProtKB-SubCell"/>
</dbReference>
<evidence type="ECO:0000256" key="11">
    <source>
        <dbReference type="HAMAP-Rule" id="MF_00127"/>
    </source>
</evidence>
<evidence type="ECO:0000256" key="8">
    <source>
        <dbReference type="ARBA" id="ARBA00022917"/>
    </source>
</evidence>
<dbReference type="Gene3D" id="3.40.50.800">
    <property type="entry name" value="Anticodon-binding domain"/>
    <property type="match status" value="1"/>
</dbReference>
<dbReference type="InterPro" id="IPR006195">
    <property type="entry name" value="aa-tRNA-synth_II"/>
</dbReference>
<feature type="binding site" evidence="12">
    <location>
        <position position="113"/>
    </location>
    <ligand>
        <name>L-histidine</name>
        <dbReference type="ChEBI" id="CHEBI:57595"/>
    </ligand>
</feature>
<dbReference type="Pfam" id="PF13393">
    <property type="entry name" value="tRNA-synt_His"/>
    <property type="match status" value="1"/>
</dbReference>
<dbReference type="InterPro" id="IPR004516">
    <property type="entry name" value="HisRS/HisZ"/>
</dbReference>
<proteinExistence type="inferred from homology"/>
<gene>
    <name evidence="11" type="primary">hisS</name>
    <name evidence="14" type="ordered locus">Mmc1_3590</name>
</gene>
<keyword evidence="6 11" id="KW-0547">Nucleotide-binding</keyword>
<dbReference type="EC" id="6.1.1.21" evidence="11"/>
<dbReference type="PANTHER" id="PTHR43707:SF1">
    <property type="entry name" value="HISTIDINE--TRNA LIGASE, MITOCHONDRIAL-RELATED"/>
    <property type="match status" value="1"/>
</dbReference>
<evidence type="ECO:0000256" key="9">
    <source>
        <dbReference type="ARBA" id="ARBA00023146"/>
    </source>
</evidence>
<evidence type="ECO:0000256" key="5">
    <source>
        <dbReference type="ARBA" id="ARBA00022598"/>
    </source>
</evidence>
<dbReference type="KEGG" id="mgm:Mmc1_3590"/>
<dbReference type="InterPro" id="IPR004154">
    <property type="entry name" value="Anticodon-bd"/>
</dbReference>
<dbReference type="HOGENOM" id="CLU_025113_1_1_5"/>
<comment type="subcellular location">
    <subcellularLocation>
        <location evidence="1 11">Cytoplasm</location>
    </subcellularLocation>
</comment>
<dbReference type="SUPFAM" id="SSF52954">
    <property type="entry name" value="Class II aaRS ABD-related"/>
    <property type="match status" value="1"/>
</dbReference>
<dbReference type="EMBL" id="CP000471">
    <property type="protein sequence ID" value="ABK46075.1"/>
    <property type="molecule type" value="Genomic_DNA"/>
</dbReference>
<evidence type="ECO:0000313" key="14">
    <source>
        <dbReference type="EMBL" id="ABK46075.1"/>
    </source>
</evidence>
<evidence type="ECO:0000313" key="15">
    <source>
        <dbReference type="Proteomes" id="UP000002586"/>
    </source>
</evidence>
<keyword evidence="9 11" id="KW-0030">Aminoacyl-tRNA synthetase</keyword>
<name>A0LDN2_MAGMM</name>
<dbReference type="FunFam" id="3.30.930.10:FF:000005">
    <property type="entry name" value="Histidine--tRNA ligase"/>
    <property type="match status" value="1"/>
</dbReference>
<sequence>MPDESVRWQFIESTLRRVFGQYGFGEIRIPLFEKTELFARAVGETTDIVEKEMYTFEDRGGESLALRPEGTASVVRSFINNGLDRQLPWKAYYIGPMFRYERPQKGRYRQFHQAGAELFGAEGPLADAEIMAMVLRSLQEIGIAGQLQLEINSLGCPACRPAYRAQLTDYLQSHHGALCGNCQNRLERNPLRVLDCKVESCKAIAKEAPKMRDHLCAGCDHHFAGLTAHLDALQLPYVINPMMVRGLDYYTRTAFEVTTNALGAQNAVAAGGRYDGLVTEMGGKATPAIGFAMGLERLALLMDESAIAPPLPALYVVSLEADTAAFGFAEQVRGAGLAVEVNLQGGSMKSQMKKAGRSNARWCAIIGQTEAQNQQVVLKDMQEGAQATLSWDEALHRIRA</sequence>
<reference evidence="15" key="1">
    <citation type="journal article" date="2009" name="Appl. Environ. Microbiol.">
        <title>Complete genome sequence of the chemolithoautotrophic marine magnetotactic coccus strain MC-1.</title>
        <authorList>
            <person name="Schubbe S."/>
            <person name="Williams T.J."/>
            <person name="Xie G."/>
            <person name="Kiss H.E."/>
            <person name="Brettin T.S."/>
            <person name="Martinez D."/>
            <person name="Ross C.A."/>
            <person name="Schuler D."/>
            <person name="Cox B.L."/>
            <person name="Nealson K.H."/>
            <person name="Bazylinski D.A."/>
        </authorList>
    </citation>
    <scope>NUCLEOTIDE SEQUENCE [LARGE SCALE GENOMIC DNA]</scope>
    <source>
        <strain evidence="15">ATCC BAA-1437 / JCM 17883 / MC-1</strain>
    </source>
</reference>
<dbReference type="InterPro" id="IPR045864">
    <property type="entry name" value="aa-tRNA-synth_II/BPL/LPL"/>
</dbReference>
<dbReference type="AlphaFoldDB" id="A0LDN2"/>
<dbReference type="NCBIfam" id="TIGR00442">
    <property type="entry name" value="hisS"/>
    <property type="match status" value="1"/>
</dbReference>
<comment type="similarity">
    <text evidence="2 11">Belongs to the class-II aminoacyl-tRNA synthetase family.</text>
</comment>
<evidence type="ECO:0000256" key="10">
    <source>
        <dbReference type="ARBA" id="ARBA00047639"/>
    </source>
</evidence>
<dbReference type="InterPro" id="IPR033656">
    <property type="entry name" value="HisRS_anticodon"/>
</dbReference>
<evidence type="ECO:0000256" key="2">
    <source>
        <dbReference type="ARBA" id="ARBA00008226"/>
    </source>
</evidence>
<keyword evidence="5 11" id="KW-0436">Ligase</keyword>
<feature type="binding site" evidence="12">
    <location>
        <position position="117"/>
    </location>
    <ligand>
        <name>L-histidine</name>
        <dbReference type="ChEBI" id="CHEBI:57595"/>
    </ligand>
</feature>
<dbReference type="CDD" id="cd00773">
    <property type="entry name" value="HisRS-like_core"/>
    <property type="match status" value="1"/>
</dbReference>
<dbReference type="eggNOG" id="COG0124">
    <property type="taxonomic scope" value="Bacteria"/>
</dbReference>
<dbReference type="GO" id="GO:0005524">
    <property type="term" value="F:ATP binding"/>
    <property type="evidence" value="ECO:0007669"/>
    <property type="project" value="UniProtKB-UniRule"/>
</dbReference>
<feature type="binding site" evidence="12">
    <location>
        <begin position="69"/>
        <end position="71"/>
    </location>
    <ligand>
        <name>L-histidine</name>
        <dbReference type="ChEBI" id="CHEBI:57595"/>
    </ligand>
</feature>
<dbReference type="PROSITE" id="PS50862">
    <property type="entry name" value="AA_TRNA_LIGASE_II"/>
    <property type="match status" value="1"/>
</dbReference>
<dbReference type="GO" id="GO:0006427">
    <property type="term" value="P:histidyl-tRNA aminoacylation"/>
    <property type="evidence" value="ECO:0007669"/>
    <property type="project" value="UniProtKB-UniRule"/>
</dbReference>
<comment type="catalytic activity">
    <reaction evidence="10 11">
        <text>tRNA(His) + L-histidine + ATP = L-histidyl-tRNA(His) + AMP + diphosphate + H(+)</text>
        <dbReference type="Rhea" id="RHEA:17313"/>
        <dbReference type="Rhea" id="RHEA-COMP:9665"/>
        <dbReference type="Rhea" id="RHEA-COMP:9689"/>
        <dbReference type="ChEBI" id="CHEBI:15378"/>
        <dbReference type="ChEBI" id="CHEBI:30616"/>
        <dbReference type="ChEBI" id="CHEBI:33019"/>
        <dbReference type="ChEBI" id="CHEBI:57595"/>
        <dbReference type="ChEBI" id="CHEBI:78442"/>
        <dbReference type="ChEBI" id="CHEBI:78527"/>
        <dbReference type="ChEBI" id="CHEBI:456215"/>
        <dbReference type="EC" id="6.1.1.21"/>
    </reaction>
</comment>
<evidence type="ECO:0000256" key="3">
    <source>
        <dbReference type="ARBA" id="ARBA00011738"/>
    </source>
</evidence>
<evidence type="ECO:0000256" key="12">
    <source>
        <dbReference type="PIRSR" id="PIRSR001549-1"/>
    </source>
</evidence>
<dbReference type="HAMAP" id="MF_00127">
    <property type="entry name" value="His_tRNA_synth"/>
    <property type="match status" value="1"/>
</dbReference>
<feature type="domain" description="Aminoacyl-transfer RNA synthetases class-II family profile" evidence="13">
    <location>
        <begin position="8"/>
        <end position="310"/>
    </location>
</feature>
<evidence type="ECO:0000256" key="6">
    <source>
        <dbReference type="ARBA" id="ARBA00022741"/>
    </source>
</evidence>
<keyword evidence="7 11" id="KW-0067">ATP-binding</keyword>